<protein>
    <recommendedName>
        <fullName evidence="4">Urease accessory protein UreD</fullName>
    </recommendedName>
</protein>
<sequence length="280" mass="31267">MIAESLPIRVELMTTSCLDGVGLSEGWKAKLYLKFIEENNKTVLKKRSHQGPLQVQKAFYPEASGACHVYILHPPGGVVGGDSFDVKIEVDPNAKVLVTTPAAGKFYRSAGDEAYQQQTITVADHGVLEWFPSENIFFPGAKVKLETRVDLSKESHFIGWDILCLGRPAIGETFSQGQLTQKLEIFQNGRLIRLDRLVVRENDAILDAKWGLGGKPIVGSFFCLTPRKDLVDLLRQNIGSPENGDLFSVTFVDDIILCRYLGNSVEHVKRHFIKAWQLLR</sequence>
<proteinExistence type="inferred from homology"/>
<evidence type="ECO:0000256" key="2">
    <source>
        <dbReference type="ARBA" id="ARBA00023186"/>
    </source>
</evidence>
<evidence type="ECO:0000256" key="1">
    <source>
        <dbReference type="ARBA" id="ARBA00007177"/>
    </source>
</evidence>
<dbReference type="EMBL" id="UINC01092088">
    <property type="protein sequence ID" value="SVC45380.1"/>
    <property type="molecule type" value="Genomic_DNA"/>
</dbReference>
<dbReference type="InterPro" id="IPR002669">
    <property type="entry name" value="UreD"/>
</dbReference>
<dbReference type="PANTHER" id="PTHR33643:SF1">
    <property type="entry name" value="UREASE ACCESSORY PROTEIN D"/>
    <property type="match status" value="1"/>
</dbReference>
<comment type="similarity">
    <text evidence="1">Belongs to the UreD family.</text>
</comment>
<dbReference type="Pfam" id="PF01774">
    <property type="entry name" value="UreD"/>
    <property type="match status" value="1"/>
</dbReference>
<name>A0A382M9P5_9ZZZZ</name>
<dbReference type="PANTHER" id="PTHR33643">
    <property type="entry name" value="UREASE ACCESSORY PROTEIN D"/>
    <property type="match status" value="1"/>
</dbReference>
<reference evidence="3" key="1">
    <citation type="submission" date="2018-05" db="EMBL/GenBank/DDBJ databases">
        <authorList>
            <person name="Lanie J.A."/>
            <person name="Ng W.-L."/>
            <person name="Kazmierczak K.M."/>
            <person name="Andrzejewski T.M."/>
            <person name="Davidsen T.M."/>
            <person name="Wayne K.J."/>
            <person name="Tettelin H."/>
            <person name="Glass J.I."/>
            <person name="Rusch D."/>
            <person name="Podicherti R."/>
            <person name="Tsui H.-C.T."/>
            <person name="Winkler M.E."/>
        </authorList>
    </citation>
    <scope>NUCLEOTIDE SEQUENCE</scope>
</reference>
<accession>A0A382M9P5</accession>
<keyword evidence="2" id="KW-0143">Chaperone</keyword>
<gene>
    <name evidence="3" type="ORF">METZ01_LOCUS298234</name>
</gene>
<organism evidence="3">
    <name type="scientific">marine metagenome</name>
    <dbReference type="NCBI Taxonomy" id="408172"/>
    <lineage>
        <taxon>unclassified sequences</taxon>
        <taxon>metagenomes</taxon>
        <taxon>ecological metagenomes</taxon>
    </lineage>
</organism>
<dbReference type="AlphaFoldDB" id="A0A382M9P5"/>
<evidence type="ECO:0000313" key="3">
    <source>
        <dbReference type="EMBL" id="SVC45380.1"/>
    </source>
</evidence>
<dbReference type="HAMAP" id="MF_01384">
    <property type="entry name" value="UreD"/>
    <property type="match status" value="1"/>
</dbReference>
<dbReference type="GO" id="GO:0016151">
    <property type="term" value="F:nickel cation binding"/>
    <property type="evidence" value="ECO:0007669"/>
    <property type="project" value="InterPro"/>
</dbReference>
<evidence type="ECO:0008006" key="4">
    <source>
        <dbReference type="Google" id="ProtNLM"/>
    </source>
</evidence>
<feature type="non-terminal residue" evidence="3">
    <location>
        <position position="280"/>
    </location>
</feature>